<dbReference type="AlphaFoldDB" id="A0A1J1IYR8"/>
<dbReference type="EMBL" id="CVRI01000063">
    <property type="protein sequence ID" value="CRL04700.1"/>
    <property type="molecule type" value="Genomic_DNA"/>
</dbReference>
<evidence type="ECO:0000313" key="2">
    <source>
        <dbReference type="Proteomes" id="UP000183832"/>
    </source>
</evidence>
<evidence type="ECO:0000313" key="1">
    <source>
        <dbReference type="EMBL" id="CRL04700.1"/>
    </source>
</evidence>
<name>A0A1J1IYR8_9DIPT</name>
<keyword evidence="2" id="KW-1185">Reference proteome</keyword>
<protein>
    <submittedName>
        <fullName evidence="1">CLUMA_CG017764, isoform A</fullName>
    </submittedName>
</protein>
<sequence>MRKGISLFTRTLPWLVHTKLNLKQLSKSIKGTFNLGISQMPYTTANSYSADELRHVCETVSCMRPGPPPTGPILPSSPCR</sequence>
<accession>A0A1J1IYR8</accession>
<dbReference type="Proteomes" id="UP000183832">
    <property type="component" value="Unassembled WGS sequence"/>
</dbReference>
<gene>
    <name evidence="1" type="ORF">CLUMA_CG017764</name>
</gene>
<organism evidence="1 2">
    <name type="scientific">Clunio marinus</name>
    <dbReference type="NCBI Taxonomy" id="568069"/>
    <lineage>
        <taxon>Eukaryota</taxon>
        <taxon>Metazoa</taxon>
        <taxon>Ecdysozoa</taxon>
        <taxon>Arthropoda</taxon>
        <taxon>Hexapoda</taxon>
        <taxon>Insecta</taxon>
        <taxon>Pterygota</taxon>
        <taxon>Neoptera</taxon>
        <taxon>Endopterygota</taxon>
        <taxon>Diptera</taxon>
        <taxon>Nematocera</taxon>
        <taxon>Chironomoidea</taxon>
        <taxon>Chironomidae</taxon>
        <taxon>Clunio</taxon>
    </lineage>
</organism>
<proteinExistence type="predicted"/>
<reference evidence="1 2" key="1">
    <citation type="submission" date="2015-04" db="EMBL/GenBank/DDBJ databases">
        <authorList>
            <person name="Syromyatnikov M.Y."/>
            <person name="Popov V.N."/>
        </authorList>
    </citation>
    <scope>NUCLEOTIDE SEQUENCE [LARGE SCALE GENOMIC DNA]</scope>
</reference>